<evidence type="ECO:0000313" key="5">
    <source>
        <dbReference type="Proteomes" id="UP000193309"/>
    </source>
</evidence>
<gene>
    <name evidence="3" type="ORF">GX356_02890</name>
    <name evidence="4" type="ORF">SAMN06295981_1888</name>
</gene>
<dbReference type="Pfam" id="PF01022">
    <property type="entry name" value="HTH_5"/>
    <property type="match status" value="1"/>
</dbReference>
<proteinExistence type="predicted"/>
<evidence type="ECO:0000313" key="3">
    <source>
        <dbReference type="EMBL" id="NLP38658.1"/>
    </source>
</evidence>
<dbReference type="STRING" id="1610489.SAMN06295981_1888"/>
<protein>
    <submittedName>
        <fullName evidence="3 4">Transcriptional regulator</fullName>
    </submittedName>
</protein>
<organism evidence="4 5">
    <name type="scientific">Corynebacterium pollutisoli</name>
    <dbReference type="NCBI Taxonomy" id="1610489"/>
    <lineage>
        <taxon>Bacteria</taxon>
        <taxon>Bacillati</taxon>
        <taxon>Actinomycetota</taxon>
        <taxon>Actinomycetes</taxon>
        <taxon>Mycobacteriales</taxon>
        <taxon>Corynebacteriaceae</taxon>
        <taxon>Corynebacterium</taxon>
    </lineage>
</organism>
<dbReference type="OrthoDB" id="3375207at2"/>
<dbReference type="AlphaFoldDB" id="A0A1X7JRP8"/>
<dbReference type="EMBL" id="JAAYSN010000071">
    <property type="protein sequence ID" value="NLP38658.1"/>
    <property type="molecule type" value="Genomic_DNA"/>
</dbReference>
<dbReference type="Proteomes" id="UP000568696">
    <property type="component" value="Unassembled WGS sequence"/>
</dbReference>
<feature type="compositionally biased region" description="Basic and acidic residues" evidence="1">
    <location>
        <begin position="12"/>
        <end position="23"/>
    </location>
</feature>
<dbReference type="CDD" id="cd00090">
    <property type="entry name" value="HTH_ARSR"/>
    <property type="match status" value="1"/>
</dbReference>
<feature type="domain" description="HTH arsR-type" evidence="2">
    <location>
        <begin position="18"/>
        <end position="108"/>
    </location>
</feature>
<dbReference type="InterPro" id="IPR001845">
    <property type="entry name" value="HTH_ArsR_DNA-bd_dom"/>
</dbReference>
<reference evidence="5" key="2">
    <citation type="submission" date="2017-04" db="EMBL/GenBank/DDBJ databases">
        <authorList>
            <person name="Varghese N."/>
            <person name="Submissions S."/>
        </authorList>
    </citation>
    <scope>NUCLEOTIDE SEQUENCE [LARGE SCALE GENOMIC DNA]</scope>
    <source>
        <strain evidence="5">VDS</strain>
    </source>
</reference>
<evidence type="ECO:0000259" key="2">
    <source>
        <dbReference type="SMART" id="SM00418"/>
    </source>
</evidence>
<sequence length="242" mass="26030">MTDLPETPKTPETPETRTVEGDTRRQIMRMLLKLAPVTASHLADRLEMSAAGVRRHLDILVAEGLAETFDRRTRSAGSAAARGRPAKAFRLTDEGRSHFGHSYDQLATDALDILRETGGAEAVRRLATKRIERIVDGVAPAGEDDDSIQKTAGELADAFDRAGYAATVTRAGNGIQICHHHCPVAHVAAEHPELCEAEHEKISSLVGVHVQPLATITGGQGICTTNIPLTPIEKLPEERSGS</sequence>
<dbReference type="GO" id="GO:0003700">
    <property type="term" value="F:DNA-binding transcription factor activity"/>
    <property type="evidence" value="ECO:0007669"/>
    <property type="project" value="InterPro"/>
</dbReference>
<evidence type="ECO:0000313" key="6">
    <source>
        <dbReference type="Proteomes" id="UP000568696"/>
    </source>
</evidence>
<dbReference type="EMBL" id="FXAR01000006">
    <property type="protein sequence ID" value="SMG30939.1"/>
    <property type="molecule type" value="Genomic_DNA"/>
</dbReference>
<dbReference type="InterPro" id="IPR011991">
    <property type="entry name" value="ArsR-like_HTH"/>
</dbReference>
<dbReference type="RefSeq" id="WP_085549985.1">
    <property type="nucleotide sequence ID" value="NZ_FXAR01000006.1"/>
</dbReference>
<dbReference type="Proteomes" id="UP000193309">
    <property type="component" value="Unassembled WGS sequence"/>
</dbReference>
<dbReference type="InterPro" id="IPR036390">
    <property type="entry name" value="WH_DNA-bd_sf"/>
</dbReference>
<accession>A0A1X7JRP8</accession>
<feature type="region of interest" description="Disordered" evidence="1">
    <location>
        <begin position="1"/>
        <end position="23"/>
    </location>
</feature>
<dbReference type="Gene3D" id="1.10.10.10">
    <property type="entry name" value="Winged helix-like DNA-binding domain superfamily/Winged helix DNA-binding domain"/>
    <property type="match status" value="1"/>
</dbReference>
<keyword evidence="5" id="KW-1185">Reference proteome</keyword>
<dbReference type="SMART" id="SM00418">
    <property type="entry name" value="HTH_ARSR"/>
    <property type="match status" value="1"/>
</dbReference>
<evidence type="ECO:0000313" key="4">
    <source>
        <dbReference type="EMBL" id="SMG30939.1"/>
    </source>
</evidence>
<dbReference type="InterPro" id="IPR036388">
    <property type="entry name" value="WH-like_DNA-bd_sf"/>
</dbReference>
<reference evidence="4" key="1">
    <citation type="submission" date="2017-04" db="EMBL/GenBank/DDBJ databases">
        <authorList>
            <person name="Afonso C.L."/>
            <person name="Miller P.J."/>
            <person name="Scott M.A."/>
            <person name="Spackman E."/>
            <person name="Goraichik I."/>
            <person name="Dimitrov K.M."/>
            <person name="Suarez D.L."/>
            <person name="Swayne D.E."/>
        </authorList>
    </citation>
    <scope>NUCLEOTIDE SEQUENCE [LARGE SCALE GENOMIC DNA]</scope>
    <source>
        <strain evidence="4">VDS</strain>
    </source>
</reference>
<reference evidence="3 6" key="3">
    <citation type="journal article" date="2020" name="Biotechnol. Biofuels">
        <title>New insights from the biogas microbiome by comprehensive genome-resolved metagenomics of nearly 1600 species originating from multiple anaerobic digesters.</title>
        <authorList>
            <person name="Campanaro S."/>
            <person name="Treu L."/>
            <person name="Rodriguez-R L.M."/>
            <person name="Kovalovszki A."/>
            <person name="Ziels R.M."/>
            <person name="Maus I."/>
            <person name="Zhu X."/>
            <person name="Kougias P.G."/>
            <person name="Basile A."/>
            <person name="Luo G."/>
            <person name="Schluter A."/>
            <person name="Konstantinidis K.T."/>
            <person name="Angelidaki I."/>
        </authorList>
    </citation>
    <scope>NUCLEOTIDE SEQUENCE [LARGE SCALE GENOMIC DNA]</scope>
    <source>
        <strain evidence="3">AS23ysBPME_344</strain>
    </source>
</reference>
<evidence type="ECO:0000256" key="1">
    <source>
        <dbReference type="SAM" id="MobiDB-lite"/>
    </source>
</evidence>
<name>A0A1X7JRP8_9CORY</name>
<dbReference type="SUPFAM" id="SSF46785">
    <property type="entry name" value="Winged helix' DNA-binding domain"/>
    <property type="match status" value="1"/>
</dbReference>